<dbReference type="PANTHER" id="PTHR40047:SF1">
    <property type="entry name" value="UPF0703 PROTEIN YCGQ"/>
    <property type="match status" value="1"/>
</dbReference>
<name>A0A645DCD4_9ZZZZ</name>
<dbReference type="PANTHER" id="PTHR40047">
    <property type="entry name" value="UPF0703 PROTEIN YCGQ"/>
    <property type="match status" value="1"/>
</dbReference>
<accession>A0A645DCD4</accession>
<comment type="caution">
    <text evidence="2">The sequence shown here is derived from an EMBL/GenBank/DDBJ whole genome shotgun (WGS) entry which is preliminary data.</text>
</comment>
<evidence type="ECO:0000313" key="2">
    <source>
        <dbReference type="EMBL" id="MPM86855.1"/>
    </source>
</evidence>
<reference evidence="2" key="1">
    <citation type="submission" date="2019-08" db="EMBL/GenBank/DDBJ databases">
        <authorList>
            <person name="Kucharzyk K."/>
            <person name="Murdoch R.W."/>
            <person name="Higgins S."/>
            <person name="Loffler F."/>
        </authorList>
    </citation>
    <scope>NUCLEOTIDE SEQUENCE</scope>
</reference>
<dbReference type="EMBL" id="VSSQ01034799">
    <property type="protein sequence ID" value="MPM86855.1"/>
    <property type="molecule type" value="Genomic_DNA"/>
</dbReference>
<dbReference type="InterPro" id="IPR052955">
    <property type="entry name" value="UPF0703_membrane_permease"/>
</dbReference>
<sequence length="84" mass="9544">MEDLKENQFLAGRYFMVCCAADLVGYGIVCESDIRSDLEDEEWITVTGTIQTCEYNGNIVPILKDVTITKAEAPAVEYIYYNNY</sequence>
<protein>
    <recommendedName>
        <fullName evidence="1">DUF1980 domain-containing protein</fullName>
    </recommendedName>
</protein>
<organism evidence="2">
    <name type="scientific">bioreactor metagenome</name>
    <dbReference type="NCBI Taxonomy" id="1076179"/>
    <lineage>
        <taxon>unclassified sequences</taxon>
        <taxon>metagenomes</taxon>
        <taxon>ecological metagenomes</taxon>
    </lineage>
</organism>
<dbReference type="Pfam" id="PF21537">
    <property type="entry name" value="DUF1980_C"/>
    <property type="match status" value="1"/>
</dbReference>
<proteinExistence type="predicted"/>
<feature type="domain" description="DUF1980" evidence="1">
    <location>
        <begin position="2"/>
        <end position="81"/>
    </location>
</feature>
<dbReference type="InterPro" id="IPR048447">
    <property type="entry name" value="DUF1980_C"/>
</dbReference>
<evidence type="ECO:0000259" key="1">
    <source>
        <dbReference type="Pfam" id="PF21537"/>
    </source>
</evidence>
<gene>
    <name evidence="2" type="ORF">SDC9_133947</name>
</gene>
<dbReference type="AlphaFoldDB" id="A0A645DCD4"/>